<dbReference type="Proteomes" id="UP000717328">
    <property type="component" value="Unassembled WGS sequence"/>
</dbReference>
<sequence>MFHSIGTHALGWLGIRGQPLSTAVTNCTVTAAATHLCAHRLCGVLGTCTTGVLILGTTYKTYNGVASVTQCGLLAKFAHRQHQNAAIYISHPRRSPSAHFTPAPSHTSCCEVLHKVIDLRTPPTSPQPATIIDLTRASESPLPDIACPTLHDVIDLTVLPEVALPSRDLYQVEISVLEDSGNEILEFFTDSEAGDEEEADTALIVDEKDSVE</sequence>
<dbReference type="EMBL" id="JABCKI010000117">
    <property type="protein sequence ID" value="KAG5652555.1"/>
    <property type="molecule type" value="Genomic_DNA"/>
</dbReference>
<reference evidence="2" key="2">
    <citation type="submission" date="2021-10" db="EMBL/GenBank/DDBJ databases">
        <title>Phylogenomics reveals ancestral predisposition of the termite-cultivated fungus Termitomyces towards a domesticated lifestyle.</title>
        <authorList>
            <person name="Auxier B."/>
            <person name="Grum-Grzhimaylo A."/>
            <person name="Cardenas M.E."/>
            <person name="Lodge J.D."/>
            <person name="Laessoe T."/>
            <person name="Pedersen O."/>
            <person name="Smith M.E."/>
            <person name="Kuyper T.W."/>
            <person name="Franco-Molano E.A."/>
            <person name="Baroni T.J."/>
            <person name="Aanen D.K."/>
        </authorList>
    </citation>
    <scope>NUCLEOTIDE SEQUENCE</scope>
    <source>
        <strain evidence="2">D49</strain>
    </source>
</reference>
<name>A0A9P7GSB4_9AGAR</name>
<evidence type="ECO:0000313" key="3">
    <source>
        <dbReference type="Proteomes" id="UP000717328"/>
    </source>
</evidence>
<organism evidence="2 3">
    <name type="scientific">Sphagnurus paluster</name>
    <dbReference type="NCBI Taxonomy" id="117069"/>
    <lineage>
        <taxon>Eukaryota</taxon>
        <taxon>Fungi</taxon>
        <taxon>Dikarya</taxon>
        <taxon>Basidiomycota</taxon>
        <taxon>Agaricomycotina</taxon>
        <taxon>Agaricomycetes</taxon>
        <taxon>Agaricomycetidae</taxon>
        <taxon>Agaricales</taxon>
        <taxon>Tricholomatineae</taxon>
        <taxon>Lyophyllaceae</taxon>
        <taxon>Sphagnurus</taxon>
    </lineage>
</organism>
<keyword evidence="3" id="KW-1185">Reference proteome</keyword>
<evidence type="ECO:0000256" key="1">
    <source>
        <dbReference type="SAM" id="MobiDB-lite"/>
    </source>
</evidence>
<accession>A0A9P7GSB4</accession>
<reference evidence="2" key="1">
    <citation type="submission" date="2021-02" db="EMBL/GenBank/DDBJ databases">
        <authorList>
            <person name="Nieuwenhuis M."/>
            <person name="Van De Peppel L.J.J."/>
        </authorList>
    </citation>
    <scope>NUCLEOTIDE SEQUENCE</scope>
    <source>
        <strain evidence="2">D49</strain>
    </source>
</reference>
<protein>
    <submittedName>
        <fullName evidence="2">Uncharacterized protein</fullName>
    </submittedName>
</protein>
<dbReference type="AlphaFoldDB" id="A0A9P7GSB4"/>
<feature type="region of interest" description="Disordered" evidence="1">
    <location>
        <begin position="192"/>
        <end position="212"/>
    </location>
</feature>
<evidence type="ECO:0000313" key="2">
    <source>
        <dbReference type="EMBL" id="KAG5652555.1"/>
    </source>
</evidence>
<proteinExistence type="predicted"/>
<comment type="caution">
    <text evidence="2">The sequence shown here is derived from an EMBL/GenBank/DDBJ whole genome shotgun (WGS) entry which is preliminary data.</text>
</comment>
<gene>
    <name evidence="2" type="ORF">H0H81_004616</name>
</gene>